<gene>
    <name evidence="2" type="ORF">CCR75_000527</name>
</gene>
<dbReference type="EMBL" id="SHOA02000001">
    <property type="protein sequence ID" value="TDH73213.1"/>
    <property type="molecule type" value="Genomic_DNA"/>
</dbReference>
<dbReference type="GeneID" id="94344305"/>
<dbReference type="PANTHER" id="PTHR21521:SF0">
    <property type="entry name" value="AMUN, ISOFORM A"/>
    <property type="match status" value="1"/>
</dbReference>
<feature type="region of interest" description="Disordered" evidence="1">
    <location>
        <begin position="265"/>
        <end position="284"/>
    </location>
</feature>
<dbReference type="Proteomes" id="UP000294530">
    <property type="component" value="Unassembled WGS sequence"/>
</dbReference>
<name>A0A976IK25_BRELC</name>
<reference evidence="2 3" key="1">
    <citation type="journal article" date="2021" name="Genome Biol.">
        <title>AFLAP: assembly-free linkage analysis pipeline using k-mers from genome sequencing data.</title>
        <authorList>
            <person name="Fletcher K."/>
            <person name="Zhang L."/>
            <person name="Gil J."/>
            <person name="Han R."/>
            <person name="Cavanaugh K."/>
            <person name="Michelmore R."/>
        </authorList>
    </citation>
    <scope>NUCLEOTIDE SEQUENCE [LARGE SCALE GENOMIC DNA]</scope>
    <source>
        <strain evidence="2 3">SF5</strain>
    </source>
</reference>
<keyword evidence="3" id="KW-1185">Reference proteome</keyword>
<dbReference type="PANTHER" id="PTHR21521">
    <property type="entry name" value="AMUN, ISOFORM A"/>
    <property type="match status" value="1"/>
</dbReference>
<organism evidence="2 3">
    <name type="scientific">Bremia lactucae</name>
    <name type="common">Lettuce downy mildew</name>
    <dbReference type="NCBI Taxonomy" id="4779"/>
    <lineage>
        <taxon>Eukaryota</taxon>
        <taxon>Sar</taxon>
        <taxon>Stramenopiles</taxon>
        <taxon>Oomycota</taxon>
        <taxon>Peronosporomycetes</taxon>
        <taxon>Peronosporales</taxon>
        <taxon>Peronosporaceae</taxon>
        <taxon>Bremia</taxon>
    </lineage>
</organism>
<dbReference type="RefSeq" id="XP_067822712.1">
    <property type="nucleotide sequence ID" value="XM_067958634.1"/>
</dbReference>
<protein>
    <submittedName>
        <fullName evidence="2">Uncharacterized protein</fullName>
    </submittedName>
</protein>
<dbReference type="KEGG" id="blac:94344305"/>
<sequence>MATLWSSSSDVVWATVWARYDLVLQSMHSDLVALDTWYVDSYPPILRAREPQPYMTQEELKKLMQWKLKKGKWRPQLMKYISELTVSEVKQASLTGYSEIKRGNLRAATEAFCALKGVSYIDLSEQSHRWNDENGLSMKVGPATASAMLAAYDESVPFMSDEALEAIAAIIGPRKYTLPHFLIFTEQLRAKAKWLNEQRASNGHGKSVDTRVWTAQRVQCCLYVAAHDVAVCDLSSSPQNAISAIAKRQHEMPFRVKKRNLKKKDVPVDDHETLRRSQRKRVCQ</sequence>
<dbReference type="OrthoDB" id="8249012at2759"/>
<accession>A0A976IK25</accession>
<proteinExistence type="predicted"/>
<comment type="caution">
    <text evidence="2">The sequence shown here is derived from an EMBL/GenBank/DDBJ whole genome shotgun (WGS) entry which is preliminary data.</text>
</comment>
<evidence type="ECO:0000313" key="3">
    <source>
        <dbReference type="Proteomes" id="UP000294530"/>
    </source>
</evidence>
<evidence type="ECO:0000256" key="1">
    <source>
        <dbReference type="SAM" id="MobiDB-lite"/>
    </source>
</evidence>
<dbReference type="AlphaFoldDB" id="A0A976IK25"/>
<feature type="compositionally biased region" description="Basic and acidic residues" evidence="1">
    <location>
        <begin position="265"/>
        <end position="275"/>
    </location>
</feature>
<evidence type="ECO:0000313" key="2">
    <source>
        <dbReference type="EMBL" id="TDH73213.1"/>
    </source>
</evidence>